<proteinExistence type="predicted"/>
<dbReference type="EMBL" id="AP022591">
    <property type="protein sequence ID" value="BBY45279.1"/>
    <property type="molecule type" value="Genomic_DNA"/>
</dbReference>
<sequence>MAAAPAHPPSPQGLTCGDAGIKVNMKLIGVLITRHPALYDVLDALIDYGQQRWPSVWRAVERQQRATTT</sequence>
<gene>
    <name evidence="1" type="ORF">MCEL_35740</name>
</gene>
<accession>A0A7I7RN28</accession>
<evidence type="ECO:0000313" key="1">
    <source>
        <dbReference type="EMBL" id="BBY45279.1"/>
    </source>
</evidence>
<name>A0A7I7RN28_MYCCF</name>
<dbReference type="Proteomes" id="UP000466431">
    <property type="component" value="Chromosome"/>
</dbReference>
<reference evidence="1 2" key="1">
    <citation type="journal article" date="2019" name="Emerg. Microbes Infect.">
        <title>Comprehensive subspecies identification of 175 nontuberculous mycobacteria species based on 7547 genomic profiles.</title>
        <authorList>
            <person name="Matsumoto Y."/>
            <person name="Kinjo T."/>
            <person name="Motooka D."/>
            <person name="Nabeya D."/>
            <person name="Jung N."/>
            <person name="Uechi K."/>
            <person name="Horii T."/>
            <person name="Iida T."/>
            <person name="Fujita J."/>
            <person name="Nakamura S."/>
        </authorList>
    </citation>
    <scope>NUCLEOTIDE SEQUENCE [LARGE SCALE GENOMIC DNA]</scope>
    <source>
        <strain evidence="1 2">JCM 18439</strain>
    </source>
</reference>
<protein>
    <submittedName>
        <fullName evidence="1">Uncharacterized protein</fullName>
    </submittedName>
</protein>
<dbReference type="KEGG" id="mcee:MCEL_35740"/>
<keyword evidence="2" id="KW-1185">Reference proteome</keyword>
<dbReference type="AlphaFoldDB" id="A0A7I7RN28"/>
<organism evidence="1 2">
    <name type="scientific">Mycolicibacterium celeriflavum</name>
    <name type="common">Mycobacterium celeriflavum</name>
    <dbReference type="NCBI Taxonomy" id="1249101"/>
    <lineage>
        <taxon>Bacteria</taxon>
        <taxon>Bacillati</taxon>
        <taxon>Actinomycetota</taxon>
        <taxon>Actinomycetes</taxon>
        <taxon>Mycobacteriales</taxon>
        <taxon>Mycobacteriaceae</taxon>
        <taxon>Mycolicibacterium</taxon>
    </lineage>
</organism>
<evidence type="ECO:0000313" key="2">
    <source>
        <dbReference type="Proteomes" id="UP000466431"/>
    </source>
</evidence>